<dbReference type="Proteomes" id="UP001209878">
    <property type="component" value="Unassembled WGS sequence"/>
</dbReference>
<proteinExistence type="predicted"/>
<dbReference type="PANTHER" id="PTHR43405">
    <property type="entry name" value="GLYCOSYL HYDROLASE DIGH"/>
    <property type="match status" value="1"/>
</dbReference>
<accession>A0AAD9KDX6</accession>
<evidence type="ECO:0000256" key="1">
    <source>
        <dbReference type="ARBA" id="ARBA00022729"/>
    </source>
</evidence>
<organism evidence="4 5">
    <name type="scientific">Ridgeia piscesae</name>
    <name type="common">Tubeworm</name>
    <dbReference type="NCBI Taxonomy" id="27915"/>
    <lineage>
        <taxon>Eukaryota</taxon>
        <taxon>Metazoa</taxon>
        <taxon>Spiralia</taxon>
        <taxon>Lophotrochozoa</taxon>
        <taxon>Annelida</taxon>
        <taxon>Polychaeta</taxon>
        <taxon>Sedentaria</taxon>
        <taxon>Canalipalpata</taxon>
        <taxon>Sabellida</taxon>
        <taxon>Siboglinidae</taxon>
        <taxon>Ridgeia</taxon>
    </lineage>
</organism>
<dbReference type="Pfam" id="PF02638">
    <property type="entry name" value="GHL10"/>
    <property type="match status" value="1"/>
</dbReference>
<dbReference type="AlphaFoldDB" id="A0AAD9KDX6"/>
<evidence type="ECO:0000313" key="4">
    <source>
        <dbReference type="EMBL" id="KAK2169461.1"/>
    </source>
</evidence>
<dbReference type="InterPro" id="IPR052177">
    <property type="entry name" value="Divisome_Glycosyl_Hydrolase"/>
</dbReference>
<keyword evidence="1" id="KW-0732">Signal</keyword>
<dbReference type="Gene3D" id="3.20.20.80">
    <property type="entry name" value="Glycosidases"/>
    <property type="match status" value="1"/>
</dbReference>
<gene>
    <name evidence="4" type="ORF">NP493_1188g00011</name>
</gene>
<comment type="caution">
    <text evidence="4">The sequence shown here is derived from an EMBL/GenBank/DDBJ whole genome shotgun (WGS) entry which is preliminary data.</text>
</comment>
<feature type="transmembrane region" description="Helical" evidence="2">
    <location>
        <begin position="6"/>
        <end position="28"/>
    </location>
</feature>
<evidence type="ECO:0000259" key="3">
    <source>
        <dbReference type="Pfam" id="PF02638"/>
    </source>
</evidence>
<name>A0AAD9KDX6_RIDPI</name>
<dbReference type="PANTHER" id="PTHR43405:SF1">
    <property type="entry name" value="GLYCOSYL HYDROLASE DIGH"/>
    <property type="match status" value="1"/>
</dbReference>
<dbReference type="SUPFAM" id="SSF51445">
    <property type="entry name" value="(Trans)glycosidases"/>
    <property type="match status" value="1"/>
</dbReference>
<keyword evidence="5" id="KW-1185">Reference proteome</keyword>
<dbReference type="InterPro" id="IPR017853">
    <property type="entry name" value="GH"/>
</dbReference>
<sequence length="575" mass="64790">MDTRSILVVVAAMLCVALATVAVTVLLVTRPWDSGHGSITNGTCLCVSNGGGVNITKTVCGGSAVARVDTGDCVVYQSETATCPTDGALWYLVERRKQVGWIPGEVLVEVGSYQCRKASFPQREFRGLWVATVANIDWPSSNSSLPATQQQEMTSYLDIMQELNMNAIIFQVRPAGDAFYASTLEPWSRYLTGRQGREPFPLWDPLDFIILQAHARGIEVHAWLNPYRANMEPNWDGLAPNHMANRLPQFAYPYGNYLWMDPGSTEVADHLERVLEDLAIRYDLDGIHFDDYFYPYPVDGVDFPDNVTWADYEARGGKLSRADWRRDNVNKMVYRANNLTRVHGIKFSVSPFGLYRPGASGGMPEPITGFDPYDGLYADAKAWLQRGWLDYLVPQLYWAVESTGQNYNILLSWWLQADTAGRHIVPGNAVYKLDRWPVTELVEQIATSRRLDAAGNVLFSAKYFRDNVKNVRQIFQESVYPNKTLAPEAPWVGLPRPPPPSMVQVDRHGLIRWDRARTVRFWVIYEAANEAWRLRQVLDASVTSQRVRPGSYAIRAVNKASQESNAAYVTFSPVN</sequence>
<keyword evidence="2" id="KW-1133">Transmembrane helix</keyword>
<dbReference type="InterPro" id="IPR003790">
    <property type="entry name" value="GHL10"/>
</dbReference>
<keyword evidence="2" id="KW-0812">Transmembrane</keyword>
<dbReference type="EMBL" id="JAODUO010001189">
    <property type="protein sequence ID" value="KAK2169461.1"/>
    <property type="molecule type" value="Genomic_DNA"/>
</dbReference>
<keyword evidence="2" id="KW-0472">Membrane</keyword>
<feature type="domain" description="Glycosyl hydrolase-like 10" evidence="3">
    <location>
        <begin position="124"/>
        <end position="433"/>
    </location>
</feature>
<evidence type="ECO:0000256" key="2">
    <source>
        <dbReference type="SAM" id="Phobius"/>
    </source>
</evidence>
<reference evidence="4" key="1">
    <citation type="journal article" date="2023" name="Mol. Biol. Evol.">
        <title>Third-Generation Sequencing Reveals the Adaptive Role of the Epigenome in Three Deep-Sea Polychaetes.</title>
        <authorList>
            <person name="Perez M."/>
            <person name="Aroh O."/>
            <person name="Sun Y."/>
            <person name="Lan Y."/>
            <person name="Juniper S.K."/>
            <person name="Young C.R."/>
            <person name="Angers B."/>
            <person name="Qian P.Y."/>
        </authorList>
    </citation>
    <scope>NUCLEOTIDE SEQUENCE</scope>
    <source>
        <strain evidence="4">R07B-5</strain>
    </source>
</reference>
<protein>
    <recommendedName>
        <fullName evidence="3">Glycosyl hydrolase-like 10 domain-containing protein</fullName>
    </recommendedName>
</protein>
<evidence type="ECO:0000313" key="5">
    <source>
        <dbReference type="Proteomes" id="UP001209878"/>
    </source>
</evidence>